<evidence type="ECO:0000313" key="4">
    <source>
        <dbReference type="Proteomes" id="UP001295794"/>
    </source>
</evidence>
<dbReference type="InterPro" id="IPR040190">
    <property type="entry name" value="MURQ/GCKR"/>
</dbReference>
<evidence type="ECO:0000256" key="1">
    <source>
        <dbReference type="ARBA" id="ARBA00023277"/>
    </source>
</evidence>
<sequence>MASWKEGKGDEVHRPSWFNDAGESPVSALVTLAGSLVSSSSLPSAPRHPDPRASLSEMCLEDVNPLTTKIDKLGTLEMCRAINAQDAMIASAVEVVTPVIANVIDRIVERLLEGGRLLYMGAGTSGSPAESVSWTWQTFQLRTTETRCSTSLFRLAAMAHFGHPARQLKIHVLLVLPTLAPCYLAERTSDALVGISASGGTPYVLGALQSARAYGLLTVGLVCSPFTLLHHEGHCDYVINPVVGPEVIAGSTRMKAGTATKMVLNMISTGIQIKLGNTYGNLMVNVQPHNIKTMARARVIVRTIAGSRVDAFSDADLDNVLARCGGSVKLTAVAVASGWDLPYCMEVLKNHHGSLAELLQDLRFKSQLMSVLH</sequence>
<evidence type="ECO:0000259" key="2">
    <source>
        <dbReference type="PROSITE" id="PS51464"/>
    </source>
</evidence>
<dbReference type="Gene3D" id="3.40.50.10490">
    <property type="entry name" value="Glucose-6-phosphate isomerase like protein, domain 1"/>
    <property type="match status" value="1"/>
</dbReference>
<gene>
    <name evidence="3" type="ORF">MYCIT1_LOCUS325</name>
</gene>
<dbReference type="GO" id="GO:0097367">
    <property type="term" value="F:carbohydrate derivative binding"/>
    <property type="evidence" value="ECO:0007669"/>
    <property type="project" value="InterPro"/>
</dbReference>
<dbReference type="Proteomes" id="UP001295794">
    <property type="component" value="Unassembled WGS sequence"/>
</dbReference>
<dbReference type="PROSITE" id="PS51464">
    <property type="entry name" value="SIS"/>
    <property type="match status" value="1"/>
</dbReference>
<dbReference type="PROSITE" id="PS01272">
    <property type="entry name" value="GCKR"/>
    <property type="match status" value="1"/>
</dbReference>
<organism evidence="3 4">
    <name type="scientific">Mycena citricolor</name>
    <dbReference type="NCBI Taxonomy" id="2018698"/>
    <lineage>
        <taxon>Eukaryota</taxon>
        <taxon>Fungi</taxon>
        <taxon>Dikarya</taxon>
        <taxon>Basidiomycota</taxon>
        <taxon>Agaricomycotina</taxon>
        <taxon>Agaricomycetes</taxon>
        <taxon>Agaricomycetidae</taxon>
        <taxon>Agaricales</taxon>
        <taxon>Marasmiineae</taxon>
        <taxon>Mycenaceae</taxon>
        <taxon>Mycena</taxon>
    </lineage>
</organism>
<comment type="caution">
    <text evidence="3">The sequence shown here is derived from an EMBL/GenBank/DDBJ whole genome shotgun (WGS) entry which is preliminary data.</text>
</comment>
<dbReference type="Gene3D" id="1.10.8.1080">
    <property type="match status" value="1"/>
</dbReference>
<dbReference type="NCBIfam" id="NF003915">
    <property type="entry name" value="PRK05441.1"/>
    <property type="match status" value="1"/>
</dbReference>
<dbReference type="EMBL" id="CAVNYO010000004">
    <property type="protein sequence ID" value="CAK5261970.1"/>
    <property type="molecule type" value="Genomic_DNA"/>
</dbReference>
<name>A0AAD2Q0D1_9AGAR</name>
<accession>A0AAD2Q0D1</accession>
<dbReference type="PANTHER" id="PTHR10088">
    <property type="entry name" value="GLUCOKINASE REGULATORY PROTEIN"/>
    <property type="match status" value="1"/>
</dbReference>
<dbReference type="GO" id="GO:0016835">
    <property type="term" value="F:carbon-oxygen lyase activity"/>
    <property type="evidence" value="ECO:0007669"/>
    <property type="project" value="TreeGrafter"/>
</dbReference>
<dbReference type="SUPFAM" id="SSF53697">
    <property type="entry name" value="SIS domain"/>
    <property type="match status" value="1"/>
</dbReference>
<dbReference type="AlphaFoldDB" id="A0AAD2Q0D1"/>
<dbReference type="GO" id="GO:0046348">
    <property type="term" value="P:amino sugar catabolic process"/>
    <property type="evidence" value="ECO:0007669"/>
    <property type="project" value="TreeGrafter"/>
</dbReference>
<proteinExistence type="predicted"/>
<protein>
    <recommendedName>
        <fullName evidence="2">SIS domain-containing protein</fullName>
    </recommendedName>
</protein>
<dbReference type="InterPro" id="IPR001347">
    <property type="entry name" value="SIS_dom"/>
</dbReference>
<dbReference type="PANTHER" id="PTHR10088:SF4">
    <property type="entry name" value="GLUCOKINASE REGULATORY PROTEIN"/>
    <property type="match status" value="1"/>
</dbReference>
<feature type="domain" description="SIS" evidence="2">
    <location>
        <begin position="107"/>
        <end position="277"/>
    </location>
</feature>
<dbReference type="GO" id="GO:0016803">
    <property type="term" value="F:ether hydrolase activity"/>
    <property type="evidence" value="ECO:0007669"/>
    <property type="project" value="TreeGrafter"/>
</dbReference>
<keyword evidence="1" id="KW-0119">Carbohydrate metabolism</keyword>
<dbReference type="InterPro" id="IPR005486">
    <property type="entry name" value="Glucokinase_regulatory_CS"/>
</dbReference>
<dbReference type="GO" id="GO:0009254">
    <property type="term" value="P:peptidoglycan turnover"/>
    <property type="evidence" value="ECO:0007669"/>
    <property type="project" value="TreeGrafter"/>
</dbReference>
<dbReference type="InterPro" id="IPR046348">
    <property type="entry name" value="SIS_dom_sf"/>
</dbReference>
<reference evidence="3" key="1">
    <citation type="submission" date="2023-11" db="EMBL/GenBank/DDBJ databases">
        <authorList>
            <person name="De Vega J J."/>
            <person name="De Vega J J."/>
        </authorList>
    </citation>
    <scope>NUCLEOTIDE SEQUENCE</scope>
</reference>
<evidence type="ECO:0000313" key="3">
    <source>
        <dbReference type="EMBL" id="CAK5261970.1"/>
    </source>
</evidence>
<keyword evidence="4" id="KW-1185">Reference proteome</keyword>